<dbReference type="EMBL" id="LBVV01000010">
    <property type="protein sequence ID" value="KKQ94448.1"/>
    <property type="molecule type" value="Genomic_DNA"/>
</dbReference>
<dbReference type="Proteomes" id="UP000034207">
    <property type="component" value="Unassembled WGS sequence"/>
</dbReference>
<feature type="transmembrane region" description="Helical" evidence="1">
    <location>
        <begin position="49"/>
        <end position="69"/>
    </location>
</feature>
<proteinExistence type="predicted"/>
<keyword evidence="1" id="KW-1133">Transmembrane helix</keyword>
<protein>
    <submittedName>
        <fullName evidence="2">Uncharacterized protein</fullName>
    </submittedName>
</protein>
<gene>
    <name evidence="2" type="ORF">UT18_C0010G0020</name>
</gene>
<accession>A0A0G0LRB4</accession>
<reference evidence="2 3" key="1">
    <citation type="journal article" date="2015" name="Nature">
        <title>rRNA introns, odd ribosomes, and small enigmatic genomes across a large radiation of phyla.</title>
        <authorList>
            <person name="Brown C.T."/>
            <person name="Hug L.A."/>
            <person name="Thomas B.C."/>
            <person name="Sharon I."/>
            <person name="Castelle C.J."/>
            <person name="Singh A."/>
            <person name="Wilkins M.J."/>
            <person name="Williams K.H."/>
            <person name="Banfield J.F."/>
        </authorList>
    </citation>
    <scope>NUCLEOTIDE SEQUENCE [LARGE SCALE GENOMIC DNA]</scope>
</reference>
<sequence length="106" mass="12388">MGVSLFGGPQNYYLLYGFFVFAILRSFFQKYKEIENQQARRTLKFYSLRQIKLTQLFILSTLLLVVLLTSSSARIIAVIIFLYALILATGYYGSPKFKRVVNRHYK</sequence>
<evidence type="ECO:0000313" key="2">
    <source>
        <dbReference type="EMBL" id="KKQ94448.1"/>
    </source>
</evidence>
<dbReference type="AlphaFoldDB" id="A0A0G0LRB4"/>
<evidence type="ECO:0000313" key="3">
    <source>
        <dbReference type="Proteomes" id="UP000034207"/>
    </source>
</evidence>
<comment type="caution">
    <text evidence="2">The sequence shown here is derived from an EMBL/GenBank/DDBJ whole genome shotgun (WGS) entry which is preliminary data.</text>
</comment>
<evidence type="ECO:0000256" key="1">
    <source>
        <dbReference type="SAM" id="Phobius"/>
    </source>
</evidence>
<keyword evidence="1" id="KW-0812">Transmembrane</keyword>
<name>A0A0G0LRB4_UNCC2</name>
<organism evidence="2 3">
    <name type="scientific">candidate division CPR2 bacterium GW2011_GWC2_39_10</name>
    <dbReference type="NCBI Taxonomy" id="1618345"/>
    <lineage>
        <taxon>Bacteria</taxon>
        <taxon>Bacteria division CPR2</taxon>
    </lineage>
</organism>
<feature type="transmembrane region" description="Helical" evidence="1">
    <location>
        <begin position="75"/>
        <end position="93"/>
    </location>
</feature>
<keyword evidence="1" id="KW-0472">Membrane</keyword>
<feature type="transmembrane region" description="Helical" evidence="1">
    <location>
        <begin position="12"/>
        <end position="28"/>
    </location>
</feature>
<dbReference type="STRING" id="1618345.UT18_C0010G0020"/>